<evidence type="ECO:0000256" key="2">
    <source>
        <dbReference type="ARBA" id="ARBA00022448"/>
    </source>
</evidence>
<dbReference type="GO" id="GO:0005886">
    <property type="term" value="C:plasma membrane"/>
    <property type="evidence" value="ECO:0007669"/>
    <property type="project" value="UniProtKB-SubCell"/>
</dbReference>
<dbReference type="PANTHER" id="PTHR30047">
    <property type="entry name" value="HIGH-AFFINITY CHOLINE TRANSPORT PROTEIN-RELATED"/>
    <property type="match status" value="1"/>
</dbReference>
<feature type="transmembrane region" description="Helical" evidence="8">
    <location>
        <begin position="198"/>
        <end position="216"/>
    </location>
</feature>
<evidence type="ECO:0000256" key="7">
    <source>
        <dbReference type="SAM" id="MobiDB-lite"/>
    </source>
</evidence>
<keyword evidence="5 8" id="KW-1133">Transmembrane helix</keyword>
<feature type="region of interest" description="Disordered" evidence="7">
    <location>
        <begin position="1"/>
        <end position="28"/>
    </location>
</feature>
<keyword evidence="9" id="KW-0614">Plasmid</keyword>
<evidence type="ECO:0000313" key="10">
    <source>
        <dbReference type="Proteomes" id="UP000302218"/>
    </source>
</evidence>
<keyword evidence="2" id="KW-0813">Transport</keyword>
<dbReference type="RefSeq" id="WP_138247112.1">
    <property type="nucleotide sequence ID" value="NZ_CP040331.1"/>
</dbReference>
<feature type="compositionally biased region" description="Basic and acidic residues" evidence="7">
    <location>
        <begin position="1"/>
        <end position="16"/>
    </location>
</feature>
<dbReference type="OrthoDB" id="141573at2157"/>
<name>A0A4P8WQC1_9EURY</name>
<dbReference type="KEGG" id="nvr:FEJ81_20715"/>
<keyword evidence="6 8" id="KW-0472">Membrane</keyword>
<dbReference type="GeneID" id="40267751"/>
<dbReference type="PANTHER" id="PTHR30047:SF7">
    <property type="entry name" value="HIGH-AFFINITY CHOLINE TRANSPORT PROTEIN"/>
    <property type="match status" value="1"/>
</dbReference>
<evidence type="ECO:0000256" key="6">
    <source>
        <dbReference type="ARBA" id="ARBA00023136"/>
    </source>
</evidence>
<dbReference type="AlphaFoldDB" id="A0A4P8WQC1"/>
<proteinExistence type="predicted"/>
<accession>A0A4P8WQC1</accession>
<evidence type="ECO:0000256" key="5">
    <source>
        <dbReference type="ARBA" id="ARBA00022989"/>
    </source>
</evidence>
<feature type="compositionally biased region" description="Basic and acidic residues" evidence="7">
    <location>
        <begin position="598"/>
        <end position="610"/>
    </location>
</feature>
<feature type="transmembrane region" description="Helical" evidence="8">
    <location>
        <begin position="140"/>
        <end position="160"/>
    </location>
</feature>
<feature type="transmembrane region" description="Helical" evidence="8">
    <location>
        <begin position="102"/>
        <end position="120"/>
    </location>
</feature>
<evidence type="ECO:0000313" key="9">
    <source>
        <dbReference type="EMBL" id="QCS44713.1"/>
    </source>
</evidence>
<evidence type="ECO:0000256" key="8">
    <source>
        <dbReference type="SAM" id="Phobius"/>
    </source>
</evidence>
<feature type="transmembrane region" description="Helical" evidence="8">
    <location>
        <begin position="409"/>
        <end position="434"/>
    </location>
</feature>
<feature type="transmembrane region" description="Helical" evidence="8">
    <location>
        <begin position="47"/>
        <end position="66"/>
    </location>
</feature>
<dbReference type="Proteomes" id="UP000302218">
    <property type="component" value="Plasmid pNVE500"/>
</dbReference>
<evidence type="ECO:0000256" key="1">
    <source>
        <dbReference type="ARBA" id="ARBA00004651"/>
    </source>
</evidence>
<keyword evidence="4 8" id="KW-0812">Transmembrane</keyword>
<dbReference type="EMBL" id="CP040331">
    <property type="protein sequence ID" value="QCS44713.1"/>
    <property type="molecule type" value="Genomic_DNA"/>
</dbReference>
<evidence type="ECO:0000256" key="4">
    <source>
        <dbReference type="ARBA" id="ARBA00022692"/>
    </source>
</evidence>
<geneLocation type="plasmid" evidence="10">
    <name>pnve500</name>
</geneLocation>
<sequence>MTETNDNKTEEKRSETLQEELFYPDSKREPGDANRELFGGRLDIHPVVLPVSLTVIGLFIVVTLLFQQLAALVGLRSDSGETMTAVEAFGTLQALGTDTFDWLLILAMNAAIIAVVYFALSKYGRIRIGGVNAEKEFSNFAWIAMLFSAGMGIGLIVFSVSETMYGLQTVPPYFAGVEPETSAAGHAAVVQNFFHWGLAPWGIYALVGLGLGFFAYNRGLPLTFRSIFWPVLGKRIYGWPGHVIDILAVFATLFGLATSLGLGAQQATTGVVYVSDQLFGITIPETTSTQVVLIAVITLIAAGSVAAGLEKGVKRLSNINAVFMVVMLAFLLIAGPTLYLLGGFSSALGTYTNSLIELSFFTGTFGGEGATEWLGNWTFFYWAWWIAWSPFVGMFIARISKGRTIREFVGGVLLVPTFFGIFWFSTLGGSAVYAQLNGGGLLTVLNEQGQEAVMYAMLSEYPLGLVMSILATILVMTIFVTSSDSGSLVIDQLTAGGKHDAPKVQRILWALIEGGIAAVLLIGGGLTALQAASIATGIPFALVLLFMCYAIYRGLNHEHEILESSEYQRRRKEMIEQGEIEVDTSDDGIVTSGGDSISDIKKDESTMSDD</sequence>
<feature type="compositionally biased region" description="Acidic residues" evidence="7">
    <location>
        <begin position="576"/>
        <end position="586"/>
    </location>
</feature>
<evidence type="ECO:0000256" key="3">
    <source>
        <dbReference type="ARBA" id="ARBA00022475"/>
    </source>
</evidence>
<dbReference type="Pfam" id="PF02028">
    <property type="entry name" value="BCCT"/>
    <property type="match status" value="1"/>
</dbReference>
<feature type="transmembrane region" description="Helical" evidence="8">
    <location>
        <begin position="291"/>
        <end position="309"/>
    </location>
</feature>
<feature type="region of interest" description="Disordered" evidence="7">
    <location>
        <begin position="576"/>
        <end position="610"/>
    </location>
</feature>
<feature type="transmembrane region" description="Helical" evidence="8">
    <location>
        <begin position="379"/>
        <end position="397"/>
    </location>
</feature>
<organism evidence="9 10">
    <name type="scientific">Natrinema versiforme</name>
    <dbReference type="NCBI Taxonomy" id="88724"/>
    <lineage>
        <taxon>Archaea</taxon>
        <taxon>Methanobacteriati</taxon>
        <taxon>Methanobacteriota</taxon>
        <taxon>Stenosarchaea group</taxon>
        <taxon>Halobacteria</taxon>
        <taxon>Halobacteriales</taxon>
        <taxon>Natrialbaceae</taxon>
        <taxon>Natrinema</taxon>
    </lineage>
</organism>
<feature type="transmembrane region" description="Helical" evidence="8">
    <location>
        <begin position="461"/>
        <end position="480"/>
    </location>
</feature>
<feature type="transmembrane region" description="Helical" evidence="8">
    <location>
        <begin position="507"/>
        <end position="526"/>
    </location>
</feature>
<feature type="transmembrane region" description="Helical" evidence="8">
    <location>
        <begin position="321"/>
        <end position="341"/>
    </location>
</feature>
<dbReference type="NCBIfam" id="TIGR00842">
    <property type="entry name" value="bcct"/>
    <property type="match status" value="1"/>
</dbReference>
<dbReference type="GO" id="GO:0022857">
    <property type="term" value="F:transmembrane transporter activity"/>
    <property type="evidence" value="ECO:0007669"/>
    <property type="project" value="InterPro"/>
</dbReference>
<dbReference type="InterPro" id="IPR000060">
    <property type="entry name" value="BCCT_transptr"/>
</dbReference>
<gene>
    <name evidence="9" type="ORF">FEJ81_20715</name>
</gene>
<feature type="transmembrane region" description="Helical" evidence="8">
    <location>
        <begin position="236"/>
        <end position="257"/>
    </location>
</feature>
<keyword evidence="3" id="KW-1003">Cell membrane</keyword>
<comment type="subcellular location">
    <subcellularLocation>
        <location evidence="1">Cell membrane</location>
        <topology evidence="1">Multi-pass membrane protein</topology>
    </subcellularLocation>
</comment>
<feature type="transmembrane region" description="Helical" evidence="8">
    <location>
        <begin position="532"/>
        <end position="552"/>
    </location>
</feature>
<reference evidence="10" key="1">
    <citation type="submission" date="2019-05" db="EMBL/GenBank/DDBJ databases">
        <title>Genome sequence and methylation pattern of the halophilic Archaeon Natrinema versiforme BOL5-4.</title>
        <authorList>
            <person name="DasSarma P."/>
            <person name="Anton B.P."/>
            <person name="DasSarma S.L."/>
            <person name="Martinez F.L."/>
            <person name="Guzman D."/>
            <person name="Roberts R.J."/>
            <person name="DasSarma S."/>
        </authorList>
    </citation>
    <scope>NUCLEOTIDE SEQUENCE [LARGE SCALE GENOMIC DNA]</scope>
    <source>
        <strain evidence="10">BOL5-4</strain>
        <plasmid evidence="10">pnve500</plasmid>
    </source>
</reference>
<protein>
    <submittedName>
        <fullName evidence="9">BCCT family transporter</fullName>
    </submittedName>
</protein>